<protein>
    <submittedName>
        <fullName evidence="2">Uncharacterized protein</fullName>
    </submittedName>
</protein>
<dbReference type="EMBL" id="MGJL01000024">
    <property type="protein sequence ID" value="OGN07539.1"/>
    <property type="molecule type" value="Genomic_DNA"/>
</dbReference>
<sequence>MYYLIAGVVLVVIVMLLTRRGRKQPEEMAAMPHMEQNMPASSEDVNLPVQANLPPWSQKTGSIVSGTQLNNKEIPTEPDRDSSQMPQQ</sequence>
<dbReference type="Proteomes" id="UP000178023">
    <property type="component" value="Unassembled WGS sequence"/>
</dbReference>
<gene>
    <name evidence="2" type="ORF">A2750_01215</name>
</gene>
<evidence type="ECO:0000313" key="2">
    <source>
        <dbReference type="EMBL" id="OGN07539.1"/>
    </source>
</evidence>
<feature type="compositionally biased region" description="Polar residues" evidence="1">
    <location>
        <begin position="55"/>
        <end position="73"/>
    </location>
</feature>
<comment type="caution">
    <text evidence="2">The sequence shown here is derived from an EMBL/GenBank/DDBJ whole genome shotgun (WGS) entry which is preliminary data.</text>
</comment>
<proteinExistence type="predicted"/>
<feature type="region of interest" description="Disordered" evidence="1">
    <location>
        <begin position="38"/>
        <end position="88"/>
    </location>
</feature>
<evidence type="ECO:0000313" key="3">
    <source>
        <dbReference type="Proteomes" id="UP000178023"/>
    </source>
</evidence>
<name>A0A1F8F5K5_9BACT</name>
<organism evidence="2 3">
    <name type="scientific">Candidatus Yanofskybacteria bacterium RIFCSPHIGHO2_01_FULL_45_42</name>
    <dbReference type="NCBI Taxonomy" id="1802671"/>
    <lineage>
        <taxon>Bacteria</taxon>
        <taxon>Candidatus Yanofskyibacteriota</taxon>
    </lineage>
</organism>
<evidence type="ECO:0000256" key="1">
    <source>
        <dbReference type="SAM" id="MobiDB-lite"/>
    </source>
</evidence>
<accession>A0A1F8F5K5</accession>
<reference evidence="2 3" key="1">
    <citation type="journal article" date="2016" name="Nat. Commun.">
        <title>Thousands of microbial genomes shed light on interconnected biogeochemical processes in an aquifer system.</title>
        <authorList>
            <person name="Anantharaman K."/>
            <person name="Brown C.T."/>
            <person name="Hug L.A."/>
            <person name="Sharon I."/>
            <person name="Castelle C.J."/>
            <person name="Probst A.J."/>
            <person name="Thomas B.C."/>
            <person name="Singh A."/>
            <person name="Wilkins M.J."/>
            <person name="Karaoz U."/>
            <person name="Brodie E.L."/>
            <person name="Williams K.H."/>
            <person name="Hubbard S.S."/>
            <person name="Banfield J.F."/>
        </authorList>
    </citation>
    <scope>NUCLEOTIDE SEQUENCE [LARGE SCALE GENOMIC DNA]</scope>
</reference>
<dbReference type="AlphaFoldDB" id="A0A1F8F5K5"/>